<keyword evidence="10" id="KW-0812">Transmembrane</keyword>
<evidence type="ECO:0000256" key="2">
    <source>
        <dbReference type="ARBA" id="ARBA00022670"/>
    </source>
</evidence>
<sequence length="718" mass="76785">MRNKVFWRRARRTLYVLTGVGLVVPVVAFLITYSSVVVPDPSSLAASHNQQVTLYYSDGSVMYTKSASGSHQMVSWDQIPDAMKNAQMAAEDATFMTNNGFDVSAILRTVWNRLSGGTGGGSTIGQEYVKNATGNAQDTLQRKFVEMVESFKMTRTYSKQDILTAYLNTVYFGRGAYGIQAAAHAFYGIDVAKLNTEQAAFLAGMVQSPAAANNATYQHRRYDYVMGRLLANHWITQAEFDTAQFPTPIQDTGGGSGISPVRQYIVSAVFDELAASGHPEDELYNSGAKIYTTINPKAQQDAEDAVNKIMAADKEYPDEGSALVSVDPGTGGILAYYGGDGSTSYDLAKTPQQPGSGFKPYVFAAALQKSPDTIGLNTMYDGSDNQTIQGQVVHNSDGESAQQVSVKDAMTQSINTVFYQMGAQIGVGTVRQAAWSAGIPKQITSSLGSTFDSLQNTDPRTGQGTGNTELGISIGQYPVRPLDQAQGYATFANDGKYVPAHLVSRITDAGGGSLFQFVAAPKPAFSTDASTNSAIARTVTASMSDVATHSKDGLSGGRPTASKTGTAQFQNTGHNSEAWMVGYTPQVVTAVWFGNKKQPAPIYGNYHNGIGKEHGYDVYGREEPGYIWQAFMDSYLNGKPAKQFPEGNLIMGTPGQGDNGDQTDDGSGQPSTTGQPSPSRRNGGPTFPSFPDSAFPSCAFQFDCFPSSTTSSGRRHRG</sequence>
<evidence type="ECO:0000256" key="4">
    <source>
        <dbReference type="ARBA" id="ARBA00022679"/>
    </source>
</evidence>
<feature type="compositionally biased region" description="Polar residues" evidence="9">
    <location>
        <begin position="670"/>
        <end position="680"/>
    </location>
</feature>
<comment type="catalytic activity">
    <reaction evidence="8">
        <text>[GlcNAc-(1-&gt;4)-Mur2Ac(oyl-L-Ala-gamma-D-Glu-L-Lys-D-Ala-D-Ala)](n)-di-trans,octa-cis-undecaprenyl diphosphate + beta-D-GlcNAc-(1-&gt;4)-Mur2Ac(oyl-L-Ala-gamma-D-Glu-L-Lys-D-Ala-D-Ala)-di-trans,octa-cis-undecaprenyl diphosphate = [GlcNAc-(1-&gt;4)-Mur2Ac(oyl-L-Ala-gamma-D-Glu-L-Lys-D-Ala-D-Ala)](n+1)-di-trans,octa-cis-undecaprenyl diphosphate + di-trans,octa-cis-undecaprenyl diphosphate + H(+)</text>
        <dbReference type="Rhea" id="RHEA:23708"/>
        <dbReference type="Rhea" id="RHEA-COMP:9602"/>
        <dbReference type="Rhea" id="RHEA-COMP:9603"/>
        <dbReference type="ChEBI" id="CHEBI:15378"/>
        <dbReference type="ChEBI" id="CHEBI:58405"/>
        <dbReference type="ChEBI" id="CHEBI:60033"/>
        <dbReference type="ChEBI" id="CHEBI:78435"/>
        <dbReference type="EC" id="2.4.99.28"/>
    </reaction>
</comment>
<dbReference type="Gene3D" id="1.10.3810.10">
    <property type="entry name" value="Biosynthetic peptidoglycan transglycosylase-like"/>
    <property type="match status" value="1"/>
</dbReference>
<evidence type="ECO:0000313" key="14">
    <source>
        <dbReference type="Proteomes" id="UP001597417"/>
    </source>
</evidence>
<dbReference type="EMBL" id="JBHUKR010000006">
    <property type="protein sequence ID" value="MFD2416747.1"/>
    <property type="molecule type" value="Genomic_DNA"/>
</dbReference>
<evidence type="ECO:0000256" key="5">
    <source>
        <dbReference type="ARBA" id="ARBA00022801"/>
    </source>
</evidence>
<name>A0ABW5FSD8_9PSEU</name>
<evidence type="ECO:0000256" key="9">
    <source>
        <dbReference type="SAM" id="MobiDB-lite"/>
    </source>
</evidence>
<evidence type="ECO:0000256" key="10">
    <source>
        <dbReference type="SAM" id="Phobius"/>
    </source>
</evidence>
<keyword evidence="6" id="KW-0511">Multifunctional enzyme</keyword>
<gene>
    <name evidence="13" type="ORF">ACFSXZ_10470</name>
</gene>
<evidence type="ECO:0000256" key="7">
    <source>
        <dbReference type="ARBA" id="ARBA00034000"/>
    </source>
</evidence>
<dbReference type="Proteomes" id="UP001597417">
    <property type="component" value="Unassembled WGS sequence"/>
</dbReference>
<feature type="region of interest" description="Disordered" evidence="9">
    <location>
        <begin position="548"/>
        <end position="567"/>
    </location>
</feature>
<accession>A0ABW5FSD8</accession>
<evidence type="ECO:0000256" key="1">
    <source>
        <dbReference type="ARBA" id="ARBA00022645"/>
    </source>
</evidence>
<keyword evidence="10" id="KW-1133">Transmembrane helix</keyword>
<keyword evidence="3 13" id="KW-0328">Glycosyltransferase</keyword>
<keyword evidence="5" id="KW-0378">Hydrolase</keyword>
<dbReference type="Pfam" id="PF00905">
    <property type="entry name" value="Transpeptidase"/>
    <property type="match status" value="1"/>
</dbReference>
<protein>
    <submittedName>
        <fullName evidence="13">Transglycosylase domain-containing protein</fullName>
        <ecNumber evidence="13">2.4.-.-</ecNumber>
    </submittedName>
</protein>
<dbReference type="InterPro" id="IPR050396">
    <property type="entry name" value="Glycosyltr_51/Transpeptidase"/>
</dbReference>
<organism evidence="13 14">
    <name type="scientific">Amycolatopsis pigmentata</name>
    <dbReference type="NCBI Taxonomy" id="450801"/>
    <lineage>
        <taxon>Bacteria</taxon>
        <taxon>Bacillati</taxon>
        <taxon>Actinomycetota</taxon>
        <taxon>Actinomycetes</taxon>
        <taxon>Pseudonocardiales</taxon>
        <taxon>Pseudonocardiaceae</taxon>
        <taxon>Amycolatopsis</taxon>
    </lineage>
</organism>
<dbReference type="InterPro" id="IPR036950">
    <property type="entry name" value="PBP_transglycosylase"/>
</dbReference>
<dbReference type="GO" id="GO:0016757">
    <property type="term" value="F:glycosyltransferase activity"/>
    <property type="evidence" value="ECO:0007669"/>
    <property type="project" value="UniProtKB-KW"/>
</dbReference>
<evidence type="ECO:0000313" key="13">
    <source>
        <dbReference type="EMBL" id="MFD2416747.1"/>
    </source>
</evidence>
<comment type="catalytic activity">
    <reaction evidence="7">
        <text>Preferential cleavage: (Ac)2-L-Lys-D-Ala-|-D-Ala. Also transpeptidation of peptidyl-alanyl moieties that are N-acyl substituents of D-alanine.</text>
        <dbReference type="EC" id="3.4.16.4"/>
    </reaction>
</comment>
<evidence type="ECO:0000256" key="6">
    <source>
        <dbReference type="ARBA" id="ARBA00023268"/>
    </source>
</evidence>
<proteinExistence type="predicted"/>
<evidence type="ECO:0000256" key="8">
    <source>
        <dbReference type="ARBA" id="ARBA00049902"/>
    </source>
</evidence>
<dbReference type="Gene3D" id="3.40.710.10">
    <property type="entry name" value="DD-peptidase/beta-lactamase superfamily"/>
    <property type="match status" value="1"/>
</dbReference>
<dbReference type="PANTHER" id="PTHR32282:SF34">
    <property type="entry name" value="PENICILLIN-BINDING PROTEIN 1A"/>
    <property type="match status" value="1"/>
</dbReference>
<dbReference type="EC" id="2.4.-.-" evidence="13"/>
<dbReference type="RefSeq" id="WP_378263818.1">
    <property type="nucleotide sequence ID" value="NZ_JBHUKR010000006.1"/>
</dbReference>
<dbReference type="InterPro" id="IPR023346">
    <property type="entry name" value="Lysozyme-like_dom_sf"/>
</dbReference>
<feature type="domain" description="Glycosyl transferase family 51" evidence="12">
    <location>
        <begin position="64"/>
        <end position="228"/>
    </location>
</feature>
<dbReference type="InterPro" id="IPR001460">
    <property type="entry name" value="PCN-bd_Tpept"/>
</dbReference>
<evidence type="ECO:0000259" key="12">
    <source>
        <dbReference type="Pfam" id="PF00912"/>
    </source>
</evidence>
<dbReference type="Pfam" id="PF00912">
    <property type="entry name" value="Transgly"/>
    <property type="match status" value="1"/>
</dbReference>
<feature type="domain" description="Penicillin-binding protein transpeptidase" evidence="11">
    <location>
        <begin position="323"/>
        <end position="590"/>
    </location>
</feature>
<feature type="transmembrane region" description="Helical" evidence="10">
    <location>
        <begin position="12"/>
        <end position="33"/>
    </location>
</feature>
<evidence type="ECO:0000256" key="3">
    <source>
        <dbReference type="ARBA" id="ARBA00022676"/>
    </source>
</evidence>
<evidence type="ECO:0000259" key="11">
    <source>
        <dbReference type="Pfam" id="PF00905"/>
    </source>
</evidence>
<dbReference type="InterPro" id="IPR012338">
    <property type="entry name" value="Beta-lactam/transpept-like"/>
</dbReference>
<keyword evidence="4 13" id="KW-0808">Transferase</keyword>
<comment type="caution">
    <text evidence="13">The sequence shown here is derived from an EMBL/GenBank/DDBJ whole genome shotgun (WGS) entry which is preliminary data.</text>
</comment>
<dbReference type="SUPFAM" id="SSF53955">
    <property type="entry name" value="Lysozyme-like"/>
    <property type="match status" value="1"/>
</dbReference>
<keyword evidence="14" id="KW-1185">Reference proteome</keyword>
<dbReference type="PANTHER" id="PTHR32282">
    <property type="entry name" value="BINDING PROTEIN TRANSPEPTIDASE, PUTATIVE-RELATED"/>
    <property type="match status" value="1"/>
</dbReference>
<keyword evidence="1" id="KW-0121">Carboxypeptidase</keyword>
<keyword evidence="10" id="KW-0472">Membrane</keyword>
<dbReference type="SUPFAM" id="SSF56601">
    <property type="entry name" value="beta-lactamase/transpeptidase-like"/>
    <property type="match status" value="1"/>
</dbReference>
<keyword evidence="2" id="KW-0645">Protease</keyword>
<feature type="region of interest" description="Disordered" evidence="9">
    <location>
        <begin position="643"/>
        <end position="692"/>
    </location>
</feature>
<dbReference type="InterPro" id="IPR001264">
    <property type="entry name" value="Glyco_trans_51"/>
</dbReference>
<reference evidence="14" key="1">
    <citation type="journal article" date="2019" name="Int. J. Syst. Evol. Microbiol.">
        <title>The Global Catalogue of Microorganisms (GCM) 10K type strain sequencing project: providing services to taxonomists for standard genome sequencing and annotation.</title>
        <authorList>
            <consortium name="The Broad Institute Genomics Platform"/>
            <consortium name="The Broad Institute Genome Sequencing Center for Infectious Disease"/>
            <person name="Wu L."/>
            <person name="Ma J."/>
        </authorList>
    </citation>
    <scope>NUCLEOTIDE SEQUENCE [LARGE SCALE GENOMIC DNA]</scope>
    <source>
        <strain evidence="14">CGMCC 4.7645</strain>
    </source>
</reference>